<comment type="caution">
    <text evidence="2">The sequence shown here is derived from an EMBL/GenBank/DDBJ whole genome shotgun (WGS) entry which is preliminary data.</text>
</comment>
<gene>
    <name evidence="2" type="ORF">Phou_022490</name>
</gene>
<name>A0A6V8K7H2_9ACTN</name>
<sequence>MSAAWMAAGPAWSAAGGGDQGLAQVEFVTAVRRAWLCRTTAEGEAAGATVRTTADIAVAQWRVSRHNRETRHRRAHSDSARMA</sequence>
<evidence type="ECO:0000313" key="2">
    <source>
        <dbReference type="EMBL" id="GFJ78069.1"/>
    </source>
</evidence>
<reference evidence="2 3" key="1">
    <citation type="submission" date="2020-03" db="EMBL/GenBank/DDBJ databases">
        <title>Whole genome shotgun sequence of Phytohabitans houttuyneae NBRC 108639.</title>
        <authorList>
            <person name="Komaki H."/>
            <person name="Tamura T."/>
        </authorList>
    </citation>
    <scope>NUCLEOTIDE SEQUENCE [LARGE SCALE GENOMIC DNA]</scope>
    <source>
        <strain evidence="2 3">NBRC 108639</strain>
    </source>
</reference>
<accession>A0A6V8K7H2</accession>
<dbReference type="Proteomes" id="UP000482800">
    <property type="component" value="Unassembled WGS sequence"/>
</dbReference>
<dbReference type="EMBL" id="BLPF01000001">
    <property type="protein sequence ID" value="GFJ78069.1"/>
    <property type="molecule type" value="Genomic_DNA"/>
</dbReference>
<reference evidence="2 3" key="2">
    <citation type="submission" date="2020-03" db="EMBL/GenBank/DDBJ databases">
        <authorList>
            <person name="Ichikawa N."/>
            <person name="Kimura A."/>
            <person name="Kitahashi Y."/>
            <person name="Uohara A."/>
        </authorList>
    </citation>
    <scope>NUCLEOTIDE SEQUENCE [LARGE SCALE GENOMIC DNA]</scope>
    <source>
        <strain evidence="2 3">NBRC 108639</strain>
    </source>
</reference>
<keyword evidence="3" id="KW-1185">Reference proteome</keyword>
<evidence type="ECO:0000256" key="1">
    <source>
        <dbReference type="SAM" id="MobiDB-lite"/>
    </source>
</evidence>
<organism evidence="2 3">
    <name type="scientific">Phytohabitans houttuyneae</name>
    <dbReference type="NCBI Taxonomy" id="1076126"/>
    <lineage>
        <taxon>Bacteria</taxon>
        <taxon>Bacillati</taxon>
        <taxon>Actinomycetota</taxon>
        <taxon>Actinomycetes</taxon>
        <taxon>Micromonosporales</taxon>
        <taxon>Micromonosporaceae</taxon>
    </lineage>
</organism>
<evidence type="ECO:0000313" key="3">
    <source>
        <dbReference type="Proteomes" id="UP000482800"/>
    </source>
</evidence>
<feature type="region of interest" description="Disordered" evidence="1">
    <location>
        <begin position="63"/>
        <end position="83"/>
    </location>
</feature>
<protein>
    <submittedName>
        <fullName evidence="2">Uncharacterized protein</fullName>
    </submittedName>
</protein>
<proteinExistence type="predicted"/>
<feature type="compositionally biased region" description="Basic residues" evidence="1">
    <location>
        <begin position="63"/>
        <end position="75"/>
    </location>
</feature>
<dbReference type="AlphaFoldDB" id="A0A6V8K7H2"/>